<protein>
    <submittedName>
        <fullName evidence="2">Uncharacterized protein</fullName>
    </submittedName>
</protein>
<name>A0A2S6FHY3_9PSED</name>
<organism evidence="2 3">
    <name type="scientific">Pseudomonas laurylsulfatiphila</name>
    <dbReference type="NCBI Taxonomy" id="2011015"/>
    <lineage>
        <taxon>Bacteria</taxon>
        <taxon>Pseudomonadati</taxon>
        <taxon>Pseudomonadota</taxon>
        <taxon>Gammaproteobacteria</taxon>
        <taxon>Pseudomonadales</taxon>
        <taxon>Pseudomonadaceae</taxon>
        <taxon>Pseudomonas</taxon>
    </lineage>
</organism>
<accession>A0A2S6FHY3</accession>
<dbReference type="EMBL" id="NIRS01000005">
    <property type="protein sequence ID" value="PPK37022.1"/>
    <property type="molecule type" value="Genomic_DNA"/>
</dbReference>
<dbReference type="AlphaFoldDB" id="A0A2S6FHY3"/>
<reference evidence="3" key="1">
    <citation type="submission" date="2017-06" db="EMBL/GenBank/DDBJ databases">
        <authorList>
            <person name="Furmanczyk E.M."/>
        </authorList>
    </citation>
    <scope>NUCLEOTIDE SEQUENCE [LARGE SCALE GENOMIC DNA]</scope>
    <source>
        <strain evidence="3">AP3_16</strain>
    </source>
</reference>
<evidence type="ECO:0000313" key="2">
    <source>
        <dbReference type="EMBL" id="PPK37022.1"/>
    </source>
</evidence>
<proteinExistence type="predicted"/>
<feature type="compositionally biased region" description="Polar residues" evidence="1">
    <location>
        <begin position="74"/>
        <end position="83"/>
    </location>
</feature>
<dbReference type="Proteomes" id="UP000238541">
    <property type="component" value="Unassembled WGS sequence"/>
</dbReference>
<sequence>MLAMVVNDNAGNLIPRGVFEFIASRLAPTGAGHILIHYRSDNLPPHAYRFLFPSPKRTTECPTRQKPIDYAQVGTRNPVASIT</sequence>
<comment type="caution">
    <text evidence="2">The sequence shown here is derived from an EMBL/GenBank/DDBJ whole genome shotgun (WGS) entry which is preliminary data.</text>
</comment>
<feature type="region of interest" description="Disordered" evidence="1">
    <location>
        <begin position="59"/>
        <end position="83"/>
    </location>
</feature>
<gene>
    <name evidence="2" type="ORF">CD175_19435</name>
</gene>
<keyword evidence="3" id="KW-1185">Reference proteome</keyword>
<evidence type="ECO:0000313" key="3">
    <source>
        <dbReference type="Proteomes" id="UP000238541"/>
    </source>
</evidence>
<evidence type="ECO:0000256" key="1">
    <source>
        <dbReference type="SAM" id="MobiDB-lite"/>
    </source>
</evidence>